<gene>
    <name evidence="2" type="ORF">A9Q02_10780</name>
</gene>
<dbReference type="SMART" id="SM00331">
    <property type="entry name" value="PP2C_SIG"/>
    <property type="match status" value="1"/>
</dbReference>
<keyword evidence="3" id="KW-1185">Reference proteome</keyword>
<dbReference type="PANTHER" id="PTHR35801:SF1">
    <property type="entry name" value="PHOSPHOSERINE PHOSPHATASE RSBX"/>
    <property type="match status" value="1"/>
</dbReference>
<dbReference type="Pfam" id="PF07228">
    <property type="entry name" value="SpoIIE"/>
    <property type="match status" value="1"/>
</dbReference>
<dbReference type="Proteomes" id="UP000220922">
    <property type="component" value="Unassembled WGS sequence"/>
</dbReference>
<accession>A0A2H3KPE2</accession>
<reference evidence="2 3" key="1">
    <citation type="submission" date="2016-05" db="EMBL/GenBank/DDBJ databases">
        <authorList>
            <person name="Lavstsen T."/>
            <person name="Jespersen J.S."/>
        </authorList>
    </citation>
    <scope>NUCLEOTIDE SEQUENCE [LARGE SCALE GENOMIC DNA]</scope>
    <source>
        <strain evidence="2 3">B7-9</strain>
    </source>
</reference>
<dbReference type="AlphaFoldDB" id="A0A2H3KPE2"/>
<dbReference type="EMBL" id="LYXE01000059">
    <property type="protein sequence ID" value="PDW00081.1"/>
    <property type="molecule type" value="Genomic_DNA"/>
</dbReference>
<protein>
    <submittedName>
        <fullName evidence="2">Stage II sporulation protein E</fullName>
    </submittedName>
</protein>
<dbReference type="SUPFAM" id="SSF81606">
    <property type="entry name" value="PP2C-like"/>
    <property type="match status" value="1"/>
</dbReference>
<dbReference type="OrthoDB" id="479131at2"/>
<name>A0A2H3KPE2_9CHLR</name>
<comment type="caution">
    <text evidence="2">The sequence shown here is derived from an EMBL/GenBank/DDBJ whole genome shotgun (WGS) entry which is preliminary data.</text>
</comment>
<dbReference type="InterPro" id="IPR039248">
    <property type="entry name" value="Ptase_RsbX"/>
</dbReference>
<proteinExistence type="predicted"/>
<dbReference type="InterPro" id="IPR036457">
    <property type="entry name" value="PPM-type-like_dom_sf"/>
</dbReference>
<dbReference type="RefSeq" id="WP_097651277.1">
    <property type="nucleotide sequence ID" value="NZ_LYXE01000059.1"/>
</dbReference>
<evidence type="ECO:0000259" key="1">
    <source>
        <dbReference type="SMART" id="SM00331"/>
    </source>
</evidence>
<feature type="domain" description="PPM-type phosphatase" evidence="1">
    <location>
        <begin position="2"/>
        <end position="191"/>
    </location>
</feature>
<dbReference type="PANTHER" id="PTHR35801">
    <property type="entry name" value="PHOSPHOSERINE PHOSPHATASE RSBX"/>
    <property type="match status" value="1"/>
</dbReference>
<organism evidence="2 3">
    <name type="scientific">Candidatus Chloroploca asiatica</name>
    <dbReference type="NCBI Taxonomy" id="1506545"/>
    <lineage>
        <taxon>Bacteria</taxon>
        <taxon>Bacillati</taxon>
        <taxon>Chloroflexota</taxon>
        <taxon>Chloroflexia</taxon>
        <taxon>Chloroflexales</taxon>
        <taxon>Chloroflexineae</taxon>
        <taxon>Oscillochloridaceae</taxon>
        <taxon>Candidatus Chloroploca</taxon>
    </lineage>
</organism>
<dbReference type="Gene3D" id="3.60.40.10">
    <property type="entry name" value="PPM-type phosphatase domain"/>
    <property type="match status" value="1"/>
</dbReference>
<evidence type="ECO:0000313" key="3">
    <source>
        <dbReference type="Proteomes" id="UP000220922"/>
    </source>
</evidence>
<sequence>MQVDWGAALRPKLGQSVSGDTYVLETFEPHGLQVAVIDGLGGGVHASAASLGAAAVLRAKPGNDPLTLFKQVHTAIHGTRGAVMALLTFDLLARHVSFVGVGNIGVQVDSQAPIKPISKNGIVGHRLPTLLRLDYTYNFGNTFVLYSDGVENNFQLDAYVERHRPSQQLADLILAKYGKANDDVTVVVIRITE</sequence>
<dbReference type="InterPro" id="IPR001932">
    <property type="entry name" value="PPM-type_phosphatase-like_dom"/>
</dbReference>
<evidence type="ECO:0000313" key="2">
    <source>
        <dbReference type="EMBL" id="PDW00081.1"/>
    </source>
</evidence>